<protein>
    <recommendedName>
        <fullName evidence="6">Zn(2)-C6 fungal-type domain-containing protein</fullName>
    </recommendedName>
</protein>
<keyword evidence="1" id="KW-0479">Metal-binding</keyword>
<keyword evidence="2" id="KW-0805">Transcription regulation</keyword>
<dbReference type="GO" id="GO:0008270">
    <property type="term" value="F:zinc ion binding"/>
    <property type="evidence" value="ECO:0007669"/>
    <property type="project" value="InterPro"/>
</dbReference>
<dbReference type="Pfam" id="PF00172">
    <property type="entry name" value="Zn_clus"/>
    <property type="match status" value="1"/>
</dbReference>
<dbReference type="GO" id="GO:0003677">
    <property type="term" value="F:DNA binding"/>
    <property type="evidence" value="ECO:0007669"/>
    <property type="project" value="UniProtKB-KW"/>
</dbReference>
<dbReference type="PANTHER" id="PTHR47431:SF2">
    <property type="entry name" value="ZN(II)2CYS6 TRANSCRIPTION FACTOR (EUROFUNG)"/>
    <property type="match status" value="1"/>
</dbReference>
<dbReference type="SMART" id="SM00906">
    <property type="entry name" value="Fungal_trans"/>
    <property type="match status" value="1"/>
</dbReference>
<dbReference type="OrthoDB" id="10067394at2759"/>
<dbReference type="InterPro" id="IPR036864">
    <property type="entry name" value="Zn2-C6_fun-type_DNA-bd_sf"/>
</dbReference>
<organism evidence="7 8">
    <name type="scientific">Penicillium olsonii</name>
    <dbReference type="NCBI Taxonomy" id="99116"/>
    <lineage>
        <taxon>Eukaryota</taxon>
        <taxon>Fungi</taxon>
        <taxon>Dikarya</taxon>
        <taxon>Ascomycota</taxon>
        <taxon>Pezizomycotina</taxon>
        <taxon>Eurotiomycetes</taxon>
        <taxon>Eurotiomycetidae</taxon>
        <taxon>Eurotiales</taxon>
        <taxon>Aspergillaceae</taxon>
        <taxon>Penicillium</taxon>
    </lineage>
</organism>
<name>A0A9W4HY42_PENOL</name>
<evidence type="ECO:0000256" key="5">
    <source>
        <dbReference type="ARBA" id="ARBA00023242"/>
    </source>
</evidence>
<dbReference type="CDD" id="cd00067">
    <property type="entry name" value="GAL4"/>
    <property type="match status" value="1"/>
</dbReference>
<keyword evidence="4" id="KW-0804">Transcription</keyword>
<dbReference type="Pfam" id="PF04082">
    <property type="entry name" value="Fungal_trans"/>
    <property type="match status" value="1"/>
</dbReference>
<dbReference type="Proteomes" id="UP001153618">
    <property type="component" value="Unassembled WGS sequence"/>
</dbReference>
<keyword evidence="8" id="KW-1185">Reference proteome</keyword>
<reference evidence="7" key="1">
    <citation type="submission" date="2021-07" db="EMBL/GenBank/DDBJ databases">
        <authorList>
            <person name="Branca A.L. A."/>
        </authorList>
    </citation>
    <scope>NUCLEOTIDE SEQUENCE</scope>
</reference>
<feature type="domain" description="Zn(2)-C6 fungal-type" evidence="6">
    <location>
        <begin position="17"/>
        <end position="47"/>
    </location>
</feature>
<dbReference type="PROSITE" id="PS00463">
    <property type="entry name" value="ZN2_CY6_FUNGAL_1"/>
    <property type="match status" value="1"/>
</dbReference>
<dbReference type="Gene3D" id="4.10.240.10">
    <property type="entry name" value="Zn(2)-C6 fungal-type DNA-binding domain"/>
    <property type="match status" value="1"/>
</dbReference>
<dbReference type="SUPFAM" id="SSF57701">
    <property type="entry name" value="Zn2/Cys6 DNA-binding domain"/>
    <property type="match status" value="1"/>
</dbReference>
<dbReference type="AlphaFoldDB" id="A0A9W4HY42"/>
<evidence type="ECO:0000256" key="4">
    <source>
        <dbReference type="ARBA" id="ARBA00023163"/>
    </source>
</evidence>
<accession>A0A9W4HY42</accession>
<keyword evidence="5" id="KW-0539">Nucleus</keyword>
<sequence length="576" mass="64296">MPSPPPSNTKTRPSALACIGCRKHHLKCDGQKPSCARCISAHTACLYLPSRRGAKRKYENVSHDLPAVDAGTLPSPPQSGQTVTNGRTFQQAMDTIIPDGIHTPQSDPPVSIVPAGRLVRLYYEHFHSAHPILVPSSIYESYNYPPYVHQVVKFIGSHYSVVLDNDVLYESTQSLLSSTSDRTPHMVQALLLYSIIMWSRNQTSEAESSLTKAIDIALELGMHRESFVATASEGKPHEAESMRRTWWSLFIWEIYIGTLLPSTNLQCSDIYSDVCLPCEESDYTSLQTTSQSRSLASFRARIFTEDEGIGQYSSFAYSIEAACILARVIVLNDLPETHHDHLQAVSNTIVSWMNHLPPQKIEIMDMYGNFDEMLFQAHCTIHYATMLLHLPRSNIRPKFPNSMFSICPVAPYRLSPSLTRHVHDVKTIEASKNLSNLLSVRSSAQGYSPTIVFASMLCGLVQLAANEMHGSECFDHHQNRVVLVLGCLKLLREKWRLAQKAHNHLKNVAAQTVTYPAHHSPIPTKRPDKPFGDEGSNVNFDQGLSYLPEDFSDLNNQISSTLLSEFIDPTCGGSFL</sequence>
<evidence type="ECO:0000259" key="6">
    <source>
        <dbReference type="PROSITE" id="PS50048"/>
    </source>
</evidence>
<evidence type="ECO:0000256" key="3">
    <source>
        <dbReference type="ARBA" id="ARBA00023125"/>
    </source>
</evidence>
<comment type="caution">
    <text evidence="7">The sequence shown here is derived from an EMBL/GenBank/DDBJ whole genome shotgun (WGS) entry which is preliminary data.</text>
</comment>
<dbReference type="SMART" id="SM00066">
    <property type="entry name" value="GAL4"/>
    <property type="match status" value="1"/>
</dbReference>
<dbReference type="InterPro" id="IPR001138">
    <property type="entry name" value="Zn2Cys6_DnaBD"/>
</dbReference>
<dbReference type="GO" id="GO:0006351">
    <property type="term" value="P:DNA-templated transcription"/>
    <property type="evidence" value="ECO:0007669"/>
    <property type="project" value="InterPro"/>
</dbReference>
<dbReference type="CDD" id="cd12148">
    <property type="entry name" value="fungal_TF_MHR"/>
    <property type="match status" value="1"/>
</dbReference>
<proteinExistence type="predicted"/>
<evidence type="ECO:0000313" key="8">
    <source>
        <dbReference type="Proteomes" id="UP001153618"/>
    </source>
</evidence>
<dbReference type="InterPro" id="IPR007219">
    <property type="entry name" value="XnlR_reg_dom"/>
</dbReference>
<dbReference type="EMBL" id="CAJVOS010000036">
    <property type="protein sequence ID" value="CAG8162865.1"/>
    <property type="molecule type" value="Genomic_DNA"/>
</dbReference>
<gene>
    <name evidence="7" type="ORF">POLS_LOCUS6405</name>
</gene>
<dbReference type="PANTHER" id="PTHR47431">
    <property type="entry name" value="ZN(II)2CYS6 TRANSCRIPTION FACTOR (EUROFUNG)-RELATED"/>
    <property type="match status" value="1"/>
</dbReference>
<evidence type="ECO:0000313" key="7">
    <source>
        <dbReference type="EMBL" id="CAG8162865.1"/>
    </source>
</evidence>
<keyword evidence="3" id="KW-0238">DNA-binding</keyword>
<dbReference type="PROSITE" id="PS50048">
    <property type="entry name" value="ZN2_CY6_FUNGAL_2"/>
    <property type="match status" value="1"/>
</dbReference>
<evidence type="ECO:0000256" key="1">
    <source>
        <dbReference type="ARBA" id="ARBA00022723"/>
    </source>
</evidence>
<evidence type="ECO:0000256" key="2">
    <source>
        <dbReference type="ARBA" id="ARBA00023015"/>
    </source>
</evidence>
<dbReference type="GO" id="GO:0000981">
    <property type="term" value="F:DNA-binding transcription factor activity, RNA polymerase II-specific"/>
    <property type="evidence" value="ECO:0007669"/>
    <property type="project" value="InterPro"/>
</dbReference>